<feature type="modified residue" description="4-aspartylphosphate" evidence="7">
    <location>
        <position position="54"/>
    </location>
</feature>
<gene>
    <name evidence="11" type="ORF">H2C83_12285</name>
</gene>
<dbReference type="GO" id="GO:0000976">
    <property type="term" value="F:transcription cis-regulatory region binding"/>
    <property type="evidence" value="ECO:0007669"/>
    <property type="project" value="TreeGrafter"/>
</dbReference>
<evidence type="ECO:0000256" key="4">
    <source>
        <dbReference type="ARBA" id="ARBA00023015"/>
    </source>
</evidence>
<keyword evidence="2 7" id="KW-0597">Phosphoprotein</keyword>
<dbReference type="Gene3D" id="6.10.250.690">
    <property type="match status" value="1"/>
</dbReference>
<accession>A0A7W2AS54</accession>
<dbReference type="InterPro" id="IPR039420">
    <property type="entry name" value="WalR-like"/>
</dbReference>
<evidence type="ECO:0000256" key="6">
    <source>
        <dbReference type="ARBA" id="ARBA00023163"/>
    </source>
</evidence>
<feature type="domain" description="OmpR/PhoB-type" evidence="10">
    <location>
        <begin position="136"/>
        <end position="234"/>
    </location>
</feature>
<dbReference type="InterPro" id="IPR001867">
    <property type="entry name" value="OmpR/PhoB-type_DNA-bd"/>
</dbReference>
<dbReference type="InterPro" id="IPR011006">
    <property type="entry name" value="CheY-like_superfamily"/>
</dbReference>
<comment type="subcellular location">
    <subcellularLocation>
        <location evidence="1">Cytoplasm</location>
    </subcellularLocation>
</comment>
<keyword evidence="3" id="KW-0902">Two-component regulatory system</keyword>
<dbReference type="CDD" id="cd00383">
    <property type="entry name" value="trans_reg_C"/>
    <property type="match status" value="1"/>
</dbReference>
<dbReference type="Proteomes" id="UP000538292">
    <property type="component" value="Unassembled WGS sequence"/>
</dbReference>
<name>A0A7W2AS54_9BACL</name>
<feature type="domain" description="Response regulatory" evidence="9">
    <location>
        <begin position="5"/>
        <end position="118"/>
    </location>
</feature>
<keyword evidence="5 8" id="KW-0238">DNA-binding</keyword>
<dbReference type="InterPro" id="IPR036388">
    <property type="entry name" value="WH-like_DNA-bd_sf"/>
</dbReference>
<dbReference type="FunFam" id="1.10.10.10:FF:000018">
    <property type="entry name" value="DNA-binding response regulator ResD"/>
    <property type="match status" value="1"/>
</dbReference>
<evidence type="ECO:0000256" key="8">
    <source>
        <dbReference type="PROSITE-ProRule" id="PRU01091"/>
    </source>
</evidence>
<dbReference type="Pfam" id="PF00486">
    <property type="entry name" value="Trans_reg_C"/>
    <property type="match status" value="1"/>
</dbReference>
<dbReference type="SUPFAM" id="SSF52172">
    <property type="entry name" value="CheY-like"/>
    <property type="match status" value="1"/>
</dbReference>
<evidence type="ECO:0000256" key="5">
    <source>
        <dbReference type="ARBA" id="ARBA00023125"/>
    </source>
</evidence>
<dbReference type="EMBL" id="JACEOL010000038">
    <property type="protein sequence ID" value="MBA4603082.1"/>
    <property type="molecule type" value="Genomic_DNA"/>
</dbReference>
<keyword evidence="4" id="KW-0805">Transcription regulation</keyword>
<evidence type="ECO:0000256" key="7">
    <source>
        <dbReference type="PROSITE-ProRule" id="PRU00169"/>
    </source>
</evidence>
<comment type="caution">
    <text evidence="11">The sequence shown here is derived from an EMBL/GenBank/DDBJ whole genome shotgun (WGS) entry which is preliminary data.</text>
</comment>
<dbReference type="GO" id="GO:0032993">
    <property type="term" value="C:protein-DNA complex"/>
    <property type="evidence" value="ECO:0007669"/>
    <property type="project" value="TreeGrafter"/>
</dbReference>
<dbReference type="PROSITE" id="PS50110">
    <property type="entry name" value="RESPONSE_REGULATORY"/>
    <property type="match status" value="1"/>
</dbReference>
<keyword evidence="6" id="KW-0804">Transcription</keyword>
<evidence type="ECO:0000256" key="3">
    <source>
        <dbReference type="ARBA" id="ARBA00023012"/>
    </source>
</evidence>
<dbReference type="GO" id="GO:0006355">
    <property type="term" value="P:regulation of DNA-templated transcription"/>
    <property type="evidence" value="ECO:0007669"/>
    <property type="project" value="InterPro"/>
</dbReference>
<evidence type="ECO:0000259" key="9">
    <source>
        <dbReference type="PROSITE" id="PS50110"/>
    </source>
</evidence>
<dbReference type="CDD" id="cd17574">
    <property type="entry name" value="REC_OmpR"/>
    <property type="match status" value="1"/>
</dbReference>
<dbReference type="PROSITE" id="PS51755">
    <property type="entry name" value="OMPR_PHOB"/>
    <property type="match status" value="1"/>
</dbReference>
<proteinExistence type="predicted"/>
<dbReference type="AlphaFoldDB" id="A0A7W2AS54"/>
<sequence>MMQPTILVIDDDVQIRNLVEIYLKNEGFQVVKAGDGLEALDILSKNKVHLIILDIMMPKMDGIDACLKIREESEVPIIMLSAKVEDLHKIHGLSVGADDYITKPFNPLELVARVKSQLRRYLRCNHLHDSGISDNASRIEIGNLTINTATHQVFVNNKEVKLTPKEFAILELLARHQGMVFSSRKIYEMVWKEPMMELENTVMVHIRNIREKIEENPRKPIYLKNVWGVGYKIE</sequence>
<dbReference type="Gene3D" id="3.40.50.2300">
    <property type="match status" value="1"/>
</dbReference>
<reference evidence="11 12" key="1">
    <citation type="submission" date="2020-07" db="EMBL/GenBank/DDBJ databases">
        <title>Thermoactinomyces phylogeny.</title>
        <authorList>
            <person name="Dunlap C."/>
        </authorList>
    </citation>
    <scope>NUCLEOTIDE SEQUENCE [LARGE SCALE GENOMIC DNA]</scope>
    <source>
        <strain evidence="11 12">AMNI-1</strain>
    </source>
</reference>
<evidence type="ECO:0000256" key="2">
    <source>
        <dbReference type="ARBA" id="ARBA00022553"/>
    </source>
</evidence>
<dbReference type="InterPro" id="IPR001789">
    <property type="entry name" value="Sig_transdc_resp-reg_receiver"/>
</dbReference>
<dbReference type="Pfam" id="PF00072">
    <property type="entry name" value="Response_reg"/>
    <property type="match status" value="1"/>
</dbReference>
<organism evidence="11 12">
    <name type="scientific">Thermoactinomyces mirandus</name>
    <dbReference type="NCBI Taxonomy" id="2756294"/>
    <lineage>
        <taxon>Bacteria</taxon>
        <taxon>Bacillati</taxon>
        <taxon>Bacillota</taxon>
        <taxon>Bacilli</taxon>
        <taxon>Bacillales</taxon>
        <taxon>Thermoactinomycetaceae</taxon>
        <taxon>Thermoactinomyces</taxon>
    </lineage>
</organism>
<dbReference type="PANTHER" id="PTHR48111:SF2">
    <property type="entry name" value="RESPONSE REGULATOR SAER"/>
    <property type="match status" value="1"/>
</dbReference>
<evidence type="ECO:0000259" key="10">
    <source>
        <dbReference type="PROSITE" id="PS51755"/>
    </source>
</evidence>
<keyword evidence="12" id="KW-1185">Reference proteome</keyword>
<evidence type="ECO:0000313" key="11">
    <source>
        <dbReference type="EMBL" id="MBA4603082.1"/>
    </source>
</evidence>
<feature type="DNA-binding region" description="OmpR/PhoB-type" evidence="8">
    <location>
        <begin position="136"/>
        <end position="234"/>
    </location>
</feature>
<dbReference type="SMART" id="SM00862">
    <property type="entry name" value="Trans_reg_C"/>
    <property type="match status" value="1"/>
</dbReference>
<evidence type="ECO:0000256" key="1">
    <source>
        <dbReference type="ARBA" id="ARBA00004496"/>
    </source>
</evidence>
<dbReference type="Gene3D" id="1.10.10.10">
    <property type="entry name" value="Winged helix-like DNA-binding domain superfamily/Winged helix DNA-binding domain"/>
    <property type="match status" value="1"/>
</dbReference>
<dbReference type="GO" id="GO:0000156">
    <property type="term" value="F:phosphorelay response regulator activity"/>
    <property type="evidence" value="ECO:0007669"/>
    <property type="project" value="TreeGrafter"/>
</dbReference>
<protein>
    <submittedName>
        <fullName evidence="11">Response regulator transcription factor</fullName>
    </submittedName>
</protein>
<dbReference type="FunFam" id="3.40.50.2300:FF:000001">
    <property type="entry name" value="DNA-binding response regulator PhoB"/>
    <property type="match status" value="1"/>
</dbReference>
<evidence type="ECO:0000313" key="12">
    <source>
        <dbReference type="Proteomes" id="UP000538292"/>
    </source>
</evidence>
<dbReference type="SMART" id="SM00448">
    <property type="entry name" value="REC"/>
    <property type="match status" value="1"/>
</dbReference>
<dbReference type="PANTHER" id="PTHR48111">
    <property type="entry name" value="REGULATOR OF RPOS"/>
    <property type="match status" value="1"/>
</dbReference>
<dbReference type="GO" id="GO:0005829">
    <property type="term" value="C:cytosol"/>
    <property type="evidence" value="ECO:0007669"/>
    <property type="project" value="TreeGrafter"/>
</dbReference>